<feature type="compositionally biased region" description="Basic and acidic residues" evidence="1">
    <location>
        <begin position="205"/>
        <end position="222"/>
    </location>
</feature>
<reference evidence="2" key="1">
    <citation type="submission" date="2020-10" db="EMBL/GenBank/DDBJ databases">
        <authorList>
            <person name="Gilroy R."/>
        </authorList>
    </citation>
    <scope>NUCLEOTIDE SEQUENCE</scope>
    <source>
        <strain evidence="2">10192</strain>
    </source>
</reference>
<evidence type="ECO:0000313" key="2">
    <source>
        <dbReference type="EMBL" id="MBO8430969.1"/>
    </source>
</evidence>
<reference evidence="2" key="2">
    <citation type="journal article" date="2021" name="PeerJ">
        <title>Extensive microbial diversity within the chicken gut microbiome revealed by metagenomics and culture.</title>
        <authorList>
            <person name="Gilroy R."/>
            <person name="Ravi A."/>
            <person name="Getino M."/>
            <person name="Pursley I."/>
            <person name="Horton D.L."/>
            <person name="Alikhan N.F."/>
            <person name="Baker D."/>
            <person name="Gharbi K."/>
            <person name="Hall N."/>
            <person name="Watson M."/>
            <person name="Adriaenssens E.M."/>
            <person name="Foster-Nyarko E."/>
            <person name="Jarju S."/>
            <person name="Secka A."/>
            <person name="Antonio M."/>
            <person name="Oren A."/>
            <person name="Chaudhuri R.R."/>
            <person name="La Ragione R."/>
            <person name="Hildebrand F."/>
            <person name="Pallen M.J."/>
        </authorList>
    </citation>
    <scope>NUCLEOTIDE SEQUENCE</scope>
    <source>
        <strain evidence="2">10192</strain>
    </source>
</reference>
<protein>
    <submittedName>
        <fullName evidence="2">Uncharacterized protein</fullName>
    </submittedName>
</protein>
<comment type="caution">
    <text evidence="2">The sequence shown here is derived from an EMBL/GenBank/DDBJ whole genome shotgun (WGS) entry which is preliminary data.</text>
</comment>
<dbReference type="Proteomes" id="UP000823632">
    <property type="component" value="Unassembled WGS sequence"/>
</dbReference>
<evidence type="ECO:0000256" key="1">
    <source>
        <dbReference type="SAM" id="MobiDB-lite"/>
    </source>
</evidence>
<accession>A0A9D9GZV4</accession>
<evidence type="ECO:0000313" key="3">
    <source>
        <dbReference type="Proteomes" id="UP000823632"/>
    </source>
</evidence>
<feature type="region of interest" description="Disordered" evidence="1">
    <location>
        <begin position="203"/>
        <end position="222"/>
    </location>
</feature>
<dbReference type="AlphaFoldDB" id="A0A9D9GZV4"/>
<organism evidence="2 3">
    <name type="scientific">Candidatus Scatousia excrementipullorum</name>
    <dbReference type="NCBI Taxonomy" id="2840936"/>
    <lineage>
        <taxon>Bacteria</taxon>
        <taxon>Candidatus Scatousia</taxon>
    </lineage>
</organism>
<name>A0A9D9GZV4_9BACT</name>
<gene>
    <name evidence="2" type="ORF">IAC76_06230</name>
</gene>
<proteinExistence type="predicted"/>
<dbReference type="EMBL" id="JADIND010000133">
    <property type="protein sequence ID" value="MBO8430969.1"/>
    <property type="molecule type" value="Genomic_DNA"/>
</dbReference>
<sequence>MSIEFNGDIKFNKADAVLNLKKKDDSAGSNLTQIGDLLGAKGNQNTAEIVKEINLTDILSAGGFPKKLERTPEQKEALAELNKKVSSTGISYGEATAKIDEIREKYNDDKYFKEVTIRDNQPKNFDKYMDIEYLPIKQKVFDESKLPEPARTEYREAMAAKEEIENNNAALAKKAAIYPSGHTKPPVAGRDADEVLAAVVGESGLKPEEPTEKQKAARAKLDEKQSSTGVKYKDAKAVIAQLTEKYKDSCRSEFESKQPTGILIYIMPYEAFDPYKIPEPDKTAYFDALAVITEIEQQNSALLQQAGLSMTPQPNQNYAGKHFELY</sequence>